<proteinExistence type="predicted"/>
<feature type="compositionally biased region" description="Low complexity" evidence="1">
    <location>
        <begin position="146"/>
        <end position="165"/>
    </location>
</feature>
<dbReference type="Pfam" id="PF19865">
    <property type="entry name" value="DUF6338"/>
    <property type="match status" value="1"/>
</dbReference>
<sequence length="165" mass="17855">MILICPAFVAETLRHTSLHEPAYLRRSVGLLALVGVLALLLAWAGAALTNRLRGDSFAPNVWHATLGQRRKGHLPYVIVELEDDRRVEGVLHAYTTIDGDHPRDIAVMNPKVTAGGEAWEPGADFVIINADRIRKIWMSLAPDPGAPTRRPSAAVAPSSAAAERA</sequence>
<gene>
    <name evidence="3" type="ORF">UFOPK2761_00889</name>
</gene>
<dbReference type="EMBL" id="CAEZYQ010000005">
    <property type="protein sequence ID" value="CAB4735800.1"/>
    <property type="molecule type" value="Genomic_DNA"/>
</dbReference>
<name>A0A6J6SM05_9ZZZZ</name>
<reference evidence="3" key="1">
    <citation type="submission" date="2020-05" db="EMBL/GenBank/DDBJ databases">
        <authorList>
            <person name="Chiriac C."/>
            <person name="Salcher M."/>
            <person name="Ghai R."/>
            <person name="Kavagutti S V."/>
        </authorList>
    </citation>
    <scope>NUCLEOTIDE SEQUENCE</scope>
</reference>
<evidence type="ECO:0000256" key="1">
    <source>
        <dbReference type="SAM" id="MobiDB-lite"/>
    </source>
</evidence>
<feature type="transmembrane region" description="Helical" evidence="2">
    <location>
        <begin position="28"/>
        <end position="48"/>
    </location>
</feature>
<protein>
    <submittedName>
        <fullName evidence="3">Unannotated protein</fullName>
    </submittedName>
</protein>
<organism evidence="3">
    <name type="scientific">freshwater metagenome</name>
    <dbReference type="NCBI Taxonomy" id="449393"/>
    <lineage>
        <taxon>unclassified sequences</taxon>
        <taxon>metagenomes</taxon>
        <taxon>ecological metagenomes</taxon>
    </lineage>
</organism>
<evidence type="ECO:0000313" key="3">
    <source>
        <dbReference type="EMBL" id="CAB4735800.1"/>
    </source>
</evidence>
<keyword evidence="2" id="KW-1133">Transmembrane helix</keyword>
<keyword evidence="2" id="KW-0472">Membrane</keyword>
<evidence type="ECO:0000256" key="2">
    <source>
        <dbReference type="SAM" id="Phobius"/>
    </source>
</evidence>
<dbReference type="AlphaFoldDB" id="A0A6J6SM05"/>
<keyword evidence="2" id="KW-0812">Transmembrane</keyword>
<accession>A0A6J6SM05</accession>
<feature type="region of interest" description="Disordered" evidence="1">
    <location>
        <begin position="143"/>
        <end position="165"/>
    </location>
</feature>
<dbReference type="InterPro" id="IPR045919">
    <property type="entry name" value="DUF6338"/>
</dbReference>